<dbReference type="Proteomes" id="UP001597283">
    <property type="component" value="Unassembled WGS sequence"/>
</dbReference>
<comment type="caution">
    <text evidence="1">The sequence shown here is derived from an EMBL/GenBank/DDBJ whole genome shotgun (WGS) entry which is preliminary data.</text>
</comment>
<evidence type="ECO:0000313" key="2">
    <source>
        <dbReference type="Proteomes" id="UP001597283"/>
    </source>
</evidence>
<accession>A0ABW4NBJ2</accession>
<organism evidence="1 2">
    <name type="scientific">Sphingomonas floccifaciens</name>
    <dbReference type="NCBI Taxonomy" id="1844115"/>
    <lineage>
        <taxon>Bacteria</taxon>
        <taxon>Pseudomonadati</taxon>
        <taxon>Pseudomonadota</taxon>
        <taxon>Alphaproteobacteria</taxon>
        <taxon>Sphingomonadales</taxon>
        <taxon>Sphingomonadaceae</taxon>
        <taxon>Sphingomonas</taxon>
    </lineage>
</organism>
<evidence type="ECO:0000313" key="1">
    <source>
        <dbReference type="EMBL" id="MFD1787103.1"/>
    </source>
</evidence>
<dbReference type="RefSeq" id="WP_380939472.1">
    <property type="nucleotide sequence ID" value="NZ_JBHUFC010000002.1"/>
</dbReference>
<proteinExistence type="predicted"/>
<name>A0ABW4NBJ2_9SPHN</name>
<reference evidence="2" key="1">
    <citation type="journal article" date="2019" name="Int. J. Syst. Evol. Microbiol.">
        <title>The Global Catalogue of Microorganisms (GCM) 10K type strain sequencing project: providing services to taxonomists for standard genome sequencing and annotation.</title>
        <authorList>
            <consortium name="The Broad Institute Genomics Platform"/>
            <consortium name="The Broad Institute Genome Sequencing Center for Infectious Disease"/>
            <person name="Wu L."/>
            <person name="Ma J."/>
        </authorList>
    </citation>
    <scope>NUCLEOTIDE SEQUENCE [LARGE SCALE GENOMIC DNA]</scope>
    <source>
        <strain evidence="2">Q85</strain>
    </source>
</reference>
<sequence>MITRGGSPDLAREALHYVALVGEKRRFVDHAVSVVGANTTTLPPVSGAAAMTSGP</sequence>
<protein>
    <submittedName>
        <fullName evidence="1">Uncharacterized protein</fullName>
    </submittedName>
</protein>
<keyword evidence="2" id="KW-1185">Reference proteome</keyword>
<gene>
    <name evidence="1" type="ORF">ACFSC3_05925</name>
</gene>
<dbReference type="EMBL" id="JBHUFC010000002">
    <property type="protein sequence ID" value="MFD1787103.1"/>
    <property type="molecule type" value="Genomic_DNA"/>
</dbReference>